<keyword evidence="2" id="KW-1185">Reference proteome</keyword>
<dbReference type="EMBL" id="CP031968">
    <property type="protein sequence ID" value="AXT47695.1"/>
    <property type="molecule type" value="Genomic_DNA"/>
</dbReference>
<evidence type="ECO:0000313" key="1">
    <source>
        <dbReference type="EMBL" id="AXT47695.1"/>
    </source>
</evidence>
<dbReference type="AlphaFoldDB" id="A0AAD0W8U8"/>
<dbReference type="KEGG" id="crz:D1345_16570"/>
<dbReference type="RefSeq" id="WP_118268190.1">
    <property type="nucleotide sequence ID" value="NZ_CP031968.1"/>
</dbReference>
<accession>A0AAD0W8U8</accession>
<sequence>MAKTHYTREQLNRAKALIGEEWPNNLSDEKLQELLANTVKFKAKNLTLSGETPDPMTGIDYDPKCQTDQTLVKGLSLQRMLFEALHPDITLPTYHERETEKTAARAQLQDASLPLVERFQAAQRVIAMHYARSVWDGLDNKQPLSFLSHPGLTEYTAHYLHSAPGLAGVHFGEDVARALLDQYPAPNKFYVRTGSSYYLKA</sequence>
<evidence type="ECO:0000313" key="2">
    <source>
        <dbReference type="Proteomes" id="UP000259465"/>
    </source>
</evidence>
<proteinExistence type="predicted"/>
<protein>
    <submittedName>
        <fullName evidence="1">Uncharacterized protein</fullName>
    </submittedName>
</protein>
<dbReference type="Proteomes" id="UP000259465">
    <property type="component" value="Chromosome"/>
</dbReference>
<organism evidence="1 2">
    <name type="scientific">Chromobacterium rhizoryzae</name>
    <dbReference type="NCBI Taxonomy" id="1778675"/>
    <lineage>
        <taxon>Bacteria</taxon>
        <taxon>Pseudomonadati</taxon>
        <taxon>Pseudomonadota</taxon>
        <taxon>Betaproteobacteria</taxon>
        <taxon>Neisseriales</taxon>
        <taxon>Chromobacteriaceae</taxon>
        <taxon>Chromobacterium</taxon>
    </lineage>
</organism>
<reference evidence="1 2" key="1">
    <citation type="submission" date="2018-08" db="EMBL/GenBank/DDBJ databases">
        <title>Complete genome sequence of JP2-74.</title>
        <authorList>
            <person name="Wu L."/>
        </authorList>
    </citation>
    <scope>NUCLEOTIDE SEQUENCE [LARGE SCALE GENOMIC DNA]</scope>
    <source>
        <strain evidence="1 2">JP2-74</strain>
    </source>
</reference>
<name>A0AAD0W8U8_9NEIS</name>
<gene>
    <name evidence="1" type="ORF">D1345_16570</name>
</gene>